<sequence>MHASGLTDQPNQRQWCPSLSLTQPWKPLNCSSSEGDHCWYFLRALSPNELQRARATSHCIKSARELSSSVEKSPQVLPSRLGIYFSCHQTRCWNHIGYWQGVFFPRTSAALIGLSPPRDTHTQSTEKQFILHCWGNGSPLGSYPLKLQELKEELHIKRS</sequence>
<protein>
    <submittedName>
        <fullName evidence="1">Uncharacterized protein</fullName>
    </submittedName>
</protein>
<accession>A0AAE1D7L0</accession>
<dbReference type="Proteomes" id="UP001283361">
    <property type="component" value="Unassembled WGS sequence"/>
</dbReference>
<evidence type="ECO:0000313" key="1">
    <source>
        <dbReference type="EMBL" id="KAK3760292.1"/>
    </source>
</evidence>
<evidence type="ECO:0000313" key="2">
    <source>
        <dbReference type="Proteomes" id="UP001283361"/>
    </source>
</evidence>
<comment type="caution">
    <text evidence="1">The sequence shown here is derived from an EMBL/GenBank/DDBJ whole genome shotgun (WGS) entry which is preliminary data.</text>
</comment>
<organism evidence="1 2">
    <name type="scientific">Elysia crispata</name>
    <name type="common">lettuce slug</name>
    <dbReference type="NCBI Taxonomy" id="231223"/>
    <lineage>
        <taxon>Eukaryota</taxon>
        <taxon>Metazoa</taxon>
        <taxon>Spiralia</taxon>
        <taxon>Lophotrochozoa</taxon>
        <taxon>Mollusca</taxon>
        <taxon>Gastropoda</taxon>
        <taxon>Heterobranchia</taxon>
        <taxon>Euthyneura</taxon>
        <taxon>Panpulmonata</taxon>
        <taxon>Sacoglossa</taxon>
        <taxon>Placobranchoidea</taxon>
        <taxon>Plakobranchidae</taxon>
        <taxon>Elysia</taxon>
    </lineage>
</organism>
<reference evidence="1" key="1">
    <citation type="journal article" date="2023" name="G3 (Bethesda)">
        <title>A reference genome for the long-term kleptoplast-retaining sea slug Elysia crispata morphotype clarki.</title>
        <authorList>
            <person name="Eastman K.E."/>
            <person name="Pendleton A.L."/>
            <person name="Shaikh M.A."/>
            <person name="Suttiyut T."/>
            <person name="Ogas R."/>
            <person name="Tomko P."/>
            <person name="Gavelis G."/>
            <person name="Widhalm J.R."/>
            <person name="Wisecaver J.H."/>
        </authorList>
    </citation>
    <scope>NUCLEOTIDE SEQUENCE</scope>
    <source>
        <strain evidence="1">ECLA1</strain>
    </source>
</reference>
<gene>
    <name evidence="1" type="ORF">RRG08_059410</name>
</gene>
<keyword evidence="2" id="KW-1185">Reference proteome</keyword>
<proteinExistence type="predicted"/>
<dbReference type="EMBL" id="JAWDGP010005026">
    <property type="protein sequence ID" value="KAK3760292.1"/>
    <property type="molecule type" value="Genomic_DNA"/>
</dbReference>
<dbReference type="AlphaFoldDB" id="A0AAE1D7L0"/>
<name>A0AAE1D7L0_9GAST</name>